<gene>
    <name evidence="1" type="ORF">DARMORV10_A03P48900.1</name>
</gene>
<evidence type="ECO:0000313" key="1">
    <source>
        <dbReference type="EMBL" id="CAF2129847.1"/>
    </source>
</evidence>
<name>A0A816W7F0_BRANA</name>
<protein>
    <submittedName>
        <fullName evidence="1">(rape) hypothetical protein</fullName>
    </submittedName>
</protein>
<reference evidence="1" key="1">
    <citation type="submission" date="2021-01" db="EMBL/GenBank/DDBJ databases">
        <authorList>
            <consortium name="Genoscope - CEA"/>
            <person name="William W."/>
        </authorList>
    </citation>
    <scope>NUCLEOTIDE SEQUENCE</scope>
</reference>
<dbReference type="EMBL" id="HG994357">
    <property type="protein sequence ID" value="CAF2129847.1"/>
    <property type="molecule type" value="Genomic_DNA"/>
</dbReference>
<dbReference type="Proteomes" id="UP001295469">
    <property type="component" value="Chromosome A03"/>
</dbReference>
<dbReference type="AlphaFoldDB" id="A0A816W7F0"/>
<organism evidence="1">
    <name type="scientific">Brassica napus</name>
    <name type="common">Rape</name>
    <dbReference type="NCBI Taxonomy" id="3708"/>
    <lineage>
        <taxon>Eukaryota</taxon>
        <taxon>Viridiplantae</taxon>
        <taxon>Streptophyta</taxon>
        <taxon>Embryophyta</taxon>
        <taxon>Tracheophyta</taxon>
        <taxon>Spermatophyta</taxon>
        <taxon>Magnoliopsida</taxon>
        <taxon>eudicotyledons</taxon>
        <taxon>Gunneridae</taxon>
        <taxon>Pentapetalae</taxon>
        <taxon>rosids</taxon>
        <taxon>malvids</taxon>
        <taxon>Brassicales</taxon>
        <taxon>Brassicaceae</taxon>
        <taxon>Brassiceae</taxon>
        <taxon>Brassica</taxon>
    </lineage>
</organism>
<proteinExistence type="predicted"/>
<sequence length="80" mass="8788">MAKNRGSSMSLESFVSTMAPLIDMEKEAELSMSLTTGTSRNIETAQKRGTTILNLKCVDVQIGLMGRDFLEFQSKKGDVL</sequence>
<accession>A0A816W7F0</accession>
<dbReference type="Gene3D" id="2.40.30.270">
    <property type="match status" value="1"/>
</dbReference>